<keyword evidence="3" id="KW-1185">Reference proteome</keyword>
<accession>A0ABN1SUS5</accession>
<dbReference type="InterPro" id="IPR018960">
    <property type="entry name" value="DUF1990"/>
</dbReference>
<evidence type="ECO:0000313" key="2">
    <source>
        <dbReference type="EMBL" id="GAA1005221.1"/>
    </source>
</evidence>
<comment type="caution">
    <text evidence="2">The sequence shown here is derived from an EMBL/GenBank/DDBJ whole genome shotgun (WGS) entry which is preliminary data.</text>
</comment>
<dbReference type="EMBL" id="BAAAHU010000005">
    <property type="protein sequence ID" value="GAA1005221.1"/>
    <property type="molecule type" value="Genomic_DNA"/>
</dbReference>
<dbReference type="Proteomes" id="UP001501072">
    <property type="component" value="Unassembled WGS sequence"/>
</dbReference>
<evidence type="ECO:0000313" key="3">
    <source>
        <dbReference type="Proteomes" id="UP001501072"/>
    </source>
</evidence>
<reference evidence="2 3" key="1">
    <citation type="journal article" date="2019" name="Int. J. Syst. Evol. Microbiol.">
        <title>The Global Catalogue of Microorganisms (GCM) 10K type strain sequencing project: providing services to taxonomists for standard genome sequencing and annotation.</title>
        <authorList>
            <consortium name="The Broad Institute Genomics Platform"/>
            <consortium name="The Broad Institute Genome Sequencing Center for Infectious Disease"/>
            <person name="Wu L."/>
            <person name="Ma J."/>
        </authorList>
    </citation>
    <scope>NUCLEOTIDE SEQUENCE [LARGE SCALE GENOMIC DNA]</scope>
    <source>
        <strain evidence="2 3">JCM 11269</strain>
    </source>
</reference>
<dbReference type="Pfam" id="PF09348">
    <property type="entry name" value="DUF1990"/>
    <property type="match status" value="1"/>
</dbReference>
<name>A0ABN1SUS5_9ACTN</name>
<proteinExistence type="predicted"/>
<feature type="domain" description="DUF1990" evidence="1">
    <location>
        <begin position="39"/>
        <end position="197"/>
    </location>
</feature>
<gene>
    <name evidence="2" type="ORF">GCM10009564_09360</name>
</gene>
<evidence type="ECO:0000259" key="1">
    <source>
        <dbReference type="Pfam" id="PF09348"/>
    </source>
</evidence>
<organism evidence="2 3">
    <name type="scientific">Streptomyces thermogriseus</name>
    <dbReference type="NCBI Taxonomy" id="75292"/>
    <lineage>
        <taxon>Bacteria</taxon>
        <taxon>Bacillati</taxon>
        <taxon>Actinomycetota</taxon>
        <taxon>Actinomycetes</taxon>
        <taxon>Kitasatosporales</taxon>
        <taxon>Streptomycetaceae</taxon>
        <taxon>Streptomyces</taxon>
    </lineage>
</organism>
<protein>
    <recommendedName>
        <fullName evidence="1">DUF1990 domain-containing protein</fullName>
    </recommendedName>
</protein>
<sequence length="260" mass="29372">MVPVIPVGDWTFGRIDTVRAWRELTDARVNYSADEVRRPSWNIDTYRTVLPGERPGPPEPGGSWEHACRLVRDYQFSPPEIVRALYDPTTPLLGRDMLLEARFHGMHFYCGVRITEVVDETRDTTDRVWGWAYETLEGHLERGKATYEVVKRQSTGQVQFVVSCYSQGAPTLDRITSLGWRLFGRRTQLRFYRRCGERLRGFVEAVLRDGHPGLGPPAGVGHLVCAPSDARMRRLDALAIRRVAPGRATGRAADARPPAS</sequence>